<evidence type="ECO:0000256" key="1">
    <source>
        <dbReference type="ARBA" id="ARBA00023277"/>
    </source>
</evidence>
<dbReference type="Pfam" id="PF05691">
    <property type="entry name" value="Raffinose_syn"/>
    <property type="match status" value="1"/>
</dbReference>
<protein>
    <submittedName>
        <fullName evidence="2">Uncharacterized protein</fullName>
    </submittedName>
</protein>
<keyword evidence="3" id="KW-1185">Reference proteome</keyword>
<evidence type="ECO:0000313" key="3">
    <source>
        <dbReference type="Proteomes" id="UP000824120"/>
    </source>
</evidence>
<dbReference type="EMBL" id="JACXVP010000003">
    <property type="protein sequence ID" value="KAG5618015.1"/>
    <property type="molecule type" value="Genomic_DNA"/>
</dbReference>
<sequence>MSIFCDTVAIGQQLSSFARLMCYSSQVAAHLDWFGWCTWDAFYKNVNPQGNKEGLAFAKVNRFSDLRRSESLFA</sequence>
<evidence type="ECO:0000313" key="2">
    <source>
        <dbReference type="EMBL" id="KAG5618015.1"/>
    </source>
</evidence>
<dbReference type="AlphaFoldDB" id="A0A9J6A1K2"/>
<keyword evidence="1" id="KW-0119">Carbohydrate metabolism</keyword>
<dbReference type="Proteomes" id="UP000824120">
    <property type="component" value="Chromosome 3"/>
</dbReference>
<comment type="caution">
    <text evidence="2">The sequence shown here is derived from an EMBL/GenBank/DDBJ whole genome shotgun (WGS) entry which is preliminary data.</text>
</comment>
<dbReference type="OrthoDB" id="1744738at2759"/>
<reference evidence="2 3" key="1">
    <citation type="submission" date="2020-09" db="EMBL/GenBank/DDBJ databases">
        <title>De no assembly of potato wild relative species, Solanum commersonii.</title>
        <authorList>
            <person name="Cho K."/>
        </authorList>
    </citation>
    <scope>NUCLEOTIDE SEQUENCE [LARGE SCALE GENOMIC DNA]</scope>
    <source>
        <strain evidence="2">LZ3.2</strain>
        <tissue evidence="2">Leaf</tissue>
    </source>
</reference>
<gene>
    <name evidence="2" type="ORF">H5410_017839</name>
</gene>
<dbReference type="InterPro" id="IPR008811">
    <property type="entry name" value="Glycosyl_hydrolases_36"/>
</dbReference>
<name>A0A9J6A1K2_SOLCO</name>
<accession>A0A9J6A1K2</accession>
<organism evidence="2 3">
    <name type="scientific">Solanum commersonii</name>
    <name type="common">Commerson's wild potato</name>
    <name type="synonym">Commerson's nightshade</name>
    <dbReference type="NCBI Taxonomy" id="4109"/>
    <lineage>
        <taxon>Eukaryota</taxon>
        <taxon>Viridiplantae</taxon>
        <taxon>Streptophyta</taxon>
        <taxon>Embryophyta</taxon>
        <taxon>Tracheophyta</taxon>
        <taxon>Spermatophyta</taxon>
        <taxon>Magnoliopsida</taxon>
        <taxon>eudicotyledons</taxon>
        <taxon>Gunneridae</taxon>
        <taxon>Pentapetalae</taxon>
        <taxon>asterids</taxon>
        <taxon>lamiids</taxon>
        <taxon>Solanales</taxon>
        <taxon>Solanaceae</taxon>
        <taxon>Solanoideae</taxon>
        <taxon>Solaneae</taxon>
        <taxon>Solanum</taxon>
    </lineage>
</organism>
<proteinExistence type="predicted"/>